<dbReference type="Pfam" id="PF13641">
    <property type="entry name" value="Glyco_tranf_2_3"/>
    <property type="match status" value="1"/>
</dbReference>
<feature type="transmembrane region" description="Helical" evidence="9">
    <location>
        <begin position="484"/>
        <end position="504"/>
    </location>
</feature>
<protein>
    <recommendedName>
        <fullName evidence="12">Glycosyltransferase family 2 protein</fullName>
    </recommendedName>
</protein>
<dbReference type="STRING" id="576137.A0A1L7WH76"/>
<dbReference type="EMBL" id="FJOG01000002">
    <property type="protein sequence ID" value="CZR52118.1"/>
    <property type="molecule type" value="Genomic_DNA"/>
</dbReference>
<keyword evidence="5 9" id="KW-1133">Transmembrane helix</keyword>
<name>A0A1L7WH76_9HELO</name>
<evidence type="ECO:0000256" key="1">
    <source>
        <dbReference type="ARBA" id="ARBA00004370"/>
    </source>
</evidence>
<dbReference type="GO" id="GO:0016020">
    <property type="term" value="C:membrane"/>
    <property type="evidence" value="ECO:0007669"/>
    <property type="project" value="UniProtKB-SubCell"/>
</dbReference>
<feature type="transmembrane region" description="Helical" evidence="9">
    <location>
        <begin position="28"/>
        <end position="48"/>
    </location>
</feature>
<feature type="transmembrane region" description="Helical" evidence="9">
    <location>
        <begin position="54"/>
        <end position="74"/>
    </location>
</feature>
<dbReference type="InterPro" id="IPR052427">
    <property type="entry name" value="Glycosyltrans_GT2/GT47"/>
</dbReference>
<keyword evidence="11" id="KW-1185">Reference proteome</keyword>
<evidence type="ECO:0000256" key="9">
    <source>
        <dbReference type="SAM" id="Phobius"/>
    </source>
</evidence>
<organism evidence="10 11">
    <name type="scientific">Phialocephala subalpina</name>
    <dbReference type="NCBI Taxonomy" id="576137"/>
    <lineage>
        <taxon>Eukaryota</taxon>
        <taxon>Fungi</taxon>
        <taxon>Dikarya</taxon>
        <taxon>Ascomycota</taxon>
        <taxon>Pezizomycotina</taxon>
        <taxon>Leotiomycetes</taxon>
        <taxon>Helotiales</taxon>
        <taxon>Mollisiaceae</taxon>
        <taxon>Phialocephala</taxon>
        <taxon>Phialocephala fortinii species complex</taxon>
    </lineage>
</organism>
<evidence type="ECO:0000256" key="2">
    <source>
        <dbReference type="ARBA" id="ARBA00022676"/>
    </source>
</evidence>
<evidence type="ECO:0000256" key="6">
    <source>
        <dbReference type="ARBA" id="ARBA00023136"/>
    </source>
</evidence>
<feature type="compositionally biased region" description="Basic and acidic residues" evidence="8">
    <location>
        <begin position="565"/>
        <end position="576"/>
    </location>
</feature>
<feature type="transmembrane region" description="Helical" evidence="9">
    <location>
        <begin position="455"/>
        <end position="478"/>
    </location>
</feature>
<gene>
    <name evidence="10" type="ORF">PAC_01995</name>
</gene>
<dbReference type="GO" id="GO:0016757">
    <property type="term" value="F:glycosyltransferase activity"/>
    <property type="evidence" value="ECO:0007669"/>
    <property type="project" value="UniProtKB-KW"/>
</dbReference>
<evidence type="ECO:0000256" key="5">
    <source>
        <dbReference type="ARBA" id="ARBA00022989"/>
    </source>
</evidence>
<dbReference type="InterPro" id="IPR029044">
    <property type="entry name" value="Nucleotide-diphossugar_trans"/>
</dbReference>
<reference evidence="10 11" key="1">
    <citation type="submission" date="2016-03" db="EMBL/GenBank/DDBJ databases">
        <authorList>
            <person name="Ploux O."/>
        </authorList>
    </citation>
    <scope>NUCLEOTIDE SEQUENCE [LARGE SCALE GENOMIC DNA]</scope>
    <source>
        <strain evidence="10 11">UAMH 11012</strain>
    </source>
</reference>
<dbReference type="Proteomes" id="UP000184330">
    <property type="component" value="Unassembled WGS sequence"/>
</dbReference>
<evidence type="ECO:0000313" key="11">
    <source>
        <dbReference type="Proteomes" id="UP000184330"/>
    </source>
</evidence>
<evidence type="ECO:0000256" key="7">
    <source>
        <dbReference type="ARBA" id="ARBA00023180"/>
    </source>
</evidence>
<accession>A0A1L7WH76</accession>
<keyword evidence="3" id="KW-0808">Transferase</keyword>
<sequence length="596" mass="67837">MANQLLLATEPQEKLAFIILLNFYYTRLTVYIIGCWVFNLLSGFLVILKTKTATQISILSLLPHAIPFLLLSGISKLSERVDDPALVWFTALAAWRYFRFFVNLYSFWRYKPASLPTIGTIGLKDVTIILPTVSVSESDNPDFEECLTTCLINKPTKVIIVTDTDFKATEVNKQLLSIGDKIKGGSSSFLSGLGPIDISGVDVRVTYAGVADKRCQMTHAIQYVQTRLTMFLDDHVFLPHLFLDSVVPVFEDPCVGLCGTKKAVRRKHPEAHSLWGRYWELFWNVMGALYLTRHNFEIRATNAMDGGVFVVSGRAMVVLTEIVQDDDFCKEFTNEHFFFGLFGPLNPDDDNFITRWVLRHPQNYEIKIQYTDNATVETTLGQYPKFLAQCLRWARTTFRTNFCALITDRTVWRRLPWTVWTTYIPSLSNLALFWDAGMFYALIKTKFYAESRNQMQILLAFGGWIYLTKLVKLIPYFRRNPMDFFLFFFPIPAYPLFAYCHSILKLWAGITFWNHSWTGRNLGACRVPPGISQNNTLLQVYMDSRASRDPTGRASRDASGSGRGFEADPRVSRDARGGGLGFEVDPKASRDATGGK</sequence>
<feature type="transmembrane region" description="Helical" evidence="9">
    <location>
        <begin position="423"/>
        <end position="443"/>
    </location>
</feature>
<dbReference type="PANTHER" id="PTHR47844:SF1">
    <property type="entry name" value="EXOSTOSIN-LIKE 2"/>
    <property type="match status" value="1"/>
</dbReference>
<feature type="compositionally biased region" description="Basic and acidic residues" evidence="8">
    <location>
        <begin position="545"/>
        <end position="556"/>
    </location>
</feature>
<comment type="subcellular location">
    <subcellularLocation>
        <location evidence="1">Membrane</location>
    </subcellularLocation>
</comment>
<feature type="transmembrane region" description="Helical" evidence="9">
    <location>
        <begin position="86"/>
        <end position="108"/>
    </location>
</feature>
<evidence type="ECO:0000256" key="3">
    <source>
        <dbReference type="ARBA" id="ARBA00022679"/>
    </source>
</evidence>
<proteinExistence type="predicted"/>
<keyword evidence="7" id="KW-0325">Glycoprotein</keyword>
<evidence type="ECO:0000256" key="4">
    <source>
        <dbReference type="ARBA" id="ARBA00022692"/>
    </source>
</evidence>
<evidence type="ECO:0008006" key="12">
    <source>
        <dbReference type="Google" id="ProtNLM"/>
    </source>
</evidence>
<keyword evidence="6 9" id="KW-0472">Membrane</keyword>
<keyword evidence="4 9" id="KW-0812">Transmembrane</keyword>
<evidence type="ECO:0000313" key="10">
    <source>
        <dbReference type="EMBL" id="CZR52118.1"/>
    </source>
</evidence>
<dbReference type="AlphaFoldDB" id="A0A1L7WH76"/>
<keyword evidence="2" id="KW-0328">Glycosyltransferase</keyword>
<dbReference type="SUPFAM" id="SSF53448">
    <property type="entry name" value="Nucleotide-diphospho-sugar transferases"/>
    <property type="match status" value="1"/>
</dbReference>
<evidence type="ECO:0000256" key="8">
    <source>
        <dbReference type="SAM" id="MobiDB-lite"/>
    </source>
</evidence>
<dbReference type="PANTHER" id="PTHR47844">
    <property type="entry name" value="SYNTHASE CPS1, PUTATIVE (AFU_ORTHOLOGUE AFUA_7G02500)-RELATED"/>
    <property type="match status" value="1"/>
</dbReference>
<feature type="region of interest" description="Disordered" evidence="8">
    <location>
        <begin position="545"/>
        <end position="596"/>
    </location>
</feature>
<dbReference type="OrthoDB" id="2849215at2759"/>